<evidence type="ECO:0000256" key="1">
    <source>
        <dbReference type="SAM" id="Phobius"/>
    </source>
</evidence>
<keyword evidence="1" id="KW-0812">Transmembrane</keyword>
<reference evidence="2" key="2">
    <citation type="submission" date="2020-02" db="EMBL/GenBank/DDBJ databases">
        <authorList>
            <consortium name="NCBI Pathogen Detection Project"/>
        </authorList>
    </citation>
    <scope>NUCLEOTIDE SEQUENCE</scope>
    <source>
        <strain evidence="2">MA.MZ045</strain>
    </source>
</reference>
<dbReference type="RefSeq" id="WP_079791995.1">
    <property type="nucleotide sequence ID" value="NZ_MXLQ01000041.1"/>
</dbReference>
<keyword evidence="1" id="KW-0472">Membrane</keyword>
<sequence length="84" mass="9125">MSELKGDIVGAHDKEAGVRHQDRTEQQWTLFGACVNAAISAGGLASLLLYAGISPKPWLVYLVGFYVPISAGLAMYLGLRYLRQ</sequence>
<protein>
    <submittedName>
        <fullName evidence="2">Uncharacterized protein</fullName>
    </submittedName>
</protein>
<dbReference type="AlphaFoldDB" id="A0A754EBQ5"/>
<keyword evidence="1" id="KW-1133">Transmembrane helix</keyword>
<dbReference type="EMBL" id="DAAWNC010000025">
    <property type="protein sequence ID" value="HAF8581145.1"/>
    <property type="molecule type" value="Genomic_DNA"/>
</dbReference>
<reference evidence="2" key="1">
    <citation type="journal article" date="2018" name="Genome Biol.">
        <title>SKESA: strategic k-mer extension for scrupulous assemblies.</title>
        <authorList>
            <person name="Souvorov A."/>
            <person name="Agarwala R."/>
            <person name="Lipman D.J."/>
        </authorList>
    </citation>
    <scope>NUCLEOTIDE SEQUENCE</scope>
    <source>
        <strain evidence="2">MA.MZ045</strain>
    </source>
</reference>
<gene>
    <name evidence="2" type="ORF">G5T75_005141</name>
</gene>
<evidence type="ECO:0000313" key="2">
    <source>
        <dbReference type="EMBL" id="HAF8581145.1"/>
    </source>
</evidence>
<proteinExistence type="predicted"/>
<accession>A0A754EBQ5</accession>
<feature type="transmembrane region" description="Helical" evidence="1">
    <location>
        <begin position="58"/>
        <end position="79"/>
    </location>
</feature>
<organism evidence="2">
    <name type="scientific">Salmonella enterica</name>
    <name type="common">Salmonella choleraesuis</name>
    <dbReference type="NCBI Taxonomy" id="28901"/>
    <lineage>
        <taxon>Bacteria</taxon>
        <taxon>Pseudomonadati</taxon>
        <taxon>Pseudomonadota</taxon>
        <taxon>Gammaproteobacteria</taxon>
        <taxon>Enterobacterales</taxon>
        <taxon>Enterobacteriaceae</taxon>
        <taxon>Salmonella</taxon>
    </lineage>
</organism>
<name>A0A754EBQ5_SALER</name>
<comment type="caution">
    <text evidence="2">The sequence shown here is derived from an EMBL/GenBank/DDBJ whole genome shotgun (WGS) entry which is preliminary data.</text>
</comment>
<feature type="transmembrane region" description="Helical" evidence="1">
    <location>
        <begin position="28"/>
        <end position="52"/>
    </location>
</feature>